<name>A0ACB8S3N8_9AGAM</name>
<protein>
    <submittedName>
        <fullName evidence="1">Uncharacterized protein</fullName>
    </submittedName>
</protein>
<accession>A0ACB8S3N8</accession>
<organism evidence="1 2">
    <name type="scientific">Auriscalpium vulgare</name>
    <dbReference type="NCBI Taxonomy" id="40419"/>
    <lineage>
        <taxon>Eukaryota</taxon>
        <taxon>Fungi</taxon>
        <taxon>Dikarya</taxon>
        <taxon>Basidiomycota</taxon>
        <taxon>Agaricomycotina</taxon>
        <taxon>Agaricomycetes</taxon>
        <taxon>Russulales</taxon>
        <taxon>Auriscalpiaceae</taxon>
        <taxon>Auriscalpium</taxon>
    </lineage>
</organism>
<reference evidence="1" key="2">
    <citation type="journal article" date="2022" name="New Phytol.">
        <title>Evolutionary transition to the ectomycorrhizal habit in the genomes of a hyperdiverse lineage of mushroom-forming fungi.</title>
        <authorList>
            <person name="Looney B."/>
            <person name="Miyauchi S."/>
            <person name="Morin E."/>
            <person name="Drula E."/>
            <person name="Courty P.E."/>
            <person name="Kohler A."/>
            <person name="Kuo A."/>
            <person name="LaButti K."/>
            <person name="Pangilinan J."/>
            <person name="Lipzen A."/>
            <person name="Riley R."/>
            <person name="Andreopoulos W."/>
            <person name="He G."/>
            <person name="Johnson J."/>
            <person name="Nolan M."/>
            <person name="Tritt A."/>
            <person name="Barry K.W."/>
            <person name="Grigoriev I.V."/>
            <person name="Nagy L.G."/>
            <person name="Hibbett D."/>
            <person name="Henrissat B."/>
            <person name="Matheny P.B."/>
            <person name="Labbe J."/>
            <person name="Martin F.M."/>
        </authorList>
    </citation>
    <scope>NUCLEOTIDE SEQUENCE</scope>
    <source>
        <strain evidence="1">FP105234-sp</strain>
    </source>
</reference>
<evidence type="ECO:0000313" key="1">
    <source>
        <dbReference type="EMBL" id="KAI0050635.1"/>
    </source>
</evidence>
<proteinExistence type="predicted"/>
<keyword evidence="2" id="KW-1185">Reference proteome</keyword>
<sequence>MQSDICRDTSSPPDSLAAPGSSQLVHTPDVSPQSSGYAETLPQFDLSSFGPPQRRRVNPESLAARLGPDLVAELEKHIVPGNIEMPSFSIRRDIQVKFAIDRRHIYDFYHSRGLRCLKDEKPARKEPGFWPEVCVRSPSHATTIAQLLKARARPARTLPPPPPPPAPPSPKLPQAKRRRTHPSIVTPSLAKPHRAPRKSKVARKQLSPSPASDDPPLNYYSDAYPTLDLPELTSDDLTSDFIPPTNPLDEDFSIDHDIGDVHYAYRSRPLFEHMAELQEMDCSVDSSPSFDNSVASSSPASCFTSSPASTAYSPATSDFSCADECAPVKPDAISVLRSAREQYYDWLAAIFGPAVGIQESVGTYRTYMDRQKDLYFERLLRGESQRGAVSGDKSGDSDGRTAGSTKVDPHSEDLPPLPGILPLPSHDVGILSTGVLDNALDGMFPHLDRPHAVDYWATVLNPQDSPVLRSRKASTTAAGDDPELTKLDACDFDKNDDPTPGFVTADMRAPRMRVPTCSSSQCDREWSRRVRRRTFSATGNL</sequence>
<comment type="caution">
    <text evidence="1">The sequence shown here is derived from an EMBL/GenBank/DDBJ whole genome shotgun (WGS) entry which is preliminary data.</text>
</comment>
<dbReference type="Proteomes" id="UP000814033">
    <property type="component" value="Unassembled WGS sequence"/>
</dbReference>
<evidence type="ECO:0000313" key="2">
    <source>
        <dbReference type="Proteomes" id="UP000814033"/>
    </source>
</evidence>
<dbReference type="EMBL" id="MU275860">
    <property type="protein sequence ID" value="KAI0050635.1"/>
    <property type="molecule type" value="Genomic_DNA"/>
</dbReference>
<reference evidence="1" key="1">
    <citation type="submission" date="2021-02" db="EMBL/GenBank/DDBJ databases">
        <authorList>
            <consortium name="DOE Joint Genome Institute"/>
            <person name="Ahrendt S."/>
            <person name="Looney B.P."/>
            <person name="Miyauchi S."/>
            <person name="Morin E."/>
            <person name="Drula E."/>
            <person name="Courty P.E."/>
            <person name="Chicoki N."/>
            <person name="Fauchery L."/>
            <person name="Kohler A."/>
            <person name="Kuo A."/>
            <person name="Labutti K."/>
            <person name="Pangilinan J."/>
            <person name="Lipzen A."/>
            <person name="Riley R."/>
            <person name="Andreopoulos W."/>
            <person name="He G."/>
            <person name="Johnson J."/>
            <person name="Barry K.W."/>
            <person name="Grigoriev I.V."/>
            <person name="Nagy L."/>
            <person name="Hibbett D."/>
            <person name="Henrissat B."/>
            <person name="Matheny P.B."/>
            <person name="Labbe J."/>
            <person name="Martin F."/>
        </authorList>
    </citation>
    <scope>NUCLEOTIDE SEQUENCE</scope>
    <source>
        <strain evidence="1">FP105234-sp</strain>
    </source>
</reference>
<gene>
    <name evidence="1" type="ORF">FA95DRAFT_579303</name>
</gene>